<gene>
    <name evidence="3" type="ORF">QQX98_011257</name>
</gene>
<dbReference type="InterPro" id="IPR001466">
    <property type="entry name" value="Beta-lactam-related"/>
</dbReference>
<evidence type="ECO:0000313" key="3">
    <source>
        <dbReference type="EMBL" id="KAK7402981.1"/>
    </source>
</evidence>
<proteinExistence type="inferred from homology"/>
<reference evidence="3 4" key="1">
    <citation type="journal article" date="2025" name="Microbiol. Resour. Announc.">
        <title>Draft genome sequences for Neonectria magnoliae and Neonectria punicea, canker pathogens of Liriodendron tulipifera and Acer saccharum in West Virginia.</title>
        <authorList>
            <person name="Petronek H.M."/>
            <person name="Kasson M.T."/>
            <person name="Metheny A.M."/>
            <person name="Stauder C.M."/>
            <person name="Lovett B."/>
            <person name="Lynch S.C."/>
            <person name="Garnas J.R."/>
            <person name="Kasson L.R."/>
            <person name="Stajich J.E."/>
        </authorList>
    </citation>
    <scope>NUCLEOTIDE SEQUENCE [LARGE SCALE GENOMIC DNA]</scope>
    <source>
        <strain evidence="3 4">NRRL 64653</strain>
    </source>
</reference>
<comment type="similarity">
    <text evidence="1">Belongs to the peptidase S12 family.</text>
</comment>
<dbReference type="EMBL" id="JAZAVJ010000269">
    <property type="protein sequence ID" value="KAK7402981.1"/>
    <property type="molecule type" value="Genomic_DNA"/>
</dbReference>
<dbReference type="InterPro" id="IPR050491">
    <property type="entry name" value="AmpC-like"/>
</dbReference>
<sequence length="353" mass="39915">MSPLQSVIPEYKPKDSRLDSNVAVADFLSHRTGLSGDMSIGMQGDLEFLLPPSELVTAVSDLDTVAPLRRQYMYNNWGYSVAGGIIERLSQKPFHEYLREALLDPLNLTNTTSRPVLDDSADFAEAYTALRDSRFYPLPRALPFKKSIFESAGGIYSTVNDLLNKQIPFDNSKDDSPFYGFGWIGTQIPGNVGLQGDNAELFTWDELPTLGIDSPPMFTYYHQGAAIGYYSALFTFPATRSAVVVLTNSMPLNDAADWIAQLAKEARRRKLSNVASMKSKLEDIKRHHPSTPRDLATYTGTYINDIRNFYIVVRQYPAEPDCLELLFQGRDMQVYELRHLRDDTFEWALDYDE</sequence>
<dbReference type="PANTHER" id="PTHR46825">
    <property type="entry name" value="D-ALANYL-D-ALANINE-CARBOXYPEPTIDASE/ENDOPEPTIDASE AMPH"/>
    <property type="match status" value="1"/>
</dbReference>
<name>A0ABR1GM83_9HYPO</name>
<protein>
    <recommendedName>
        <fullName evidence="2">Beta-lactamase-related domain-containing protein</fullName>
    </recommendedName>
</protein>
<dbReference type="SUPFAM" id="SSF56601">
    <property type="entry name" value="beta-lactamase/transpeptidase-like"/>
    <property type="match status" value="1"/>
</dbReference>
<dbReference type="Proteomes" id="UP001498476">
    <property type="component" value="Unassembled WGS sequence"/>
</dbReference>
<evidence type="ECO:0000259" key="2">
    <source>
        <dbReference type="Pfam" id="PF00144"/>
    </source>
</evidence>
<keyword evidence="4" id="KW-1185">Reference proteome</keyword>
<feature type="domain" description="Beta-lactamase-related" evidence="2">
    <location>
        <begin position="10"/>
        <end position="258"/>
    </location>
</feature>
<dbReference type="Pfam" id="PF00144">
    <property type="entry name" value="Beta-lactamase"/>
    <property type="match status" value="1"/>
</dbReference>
<dbReference type="Gene3D" id="3.40.710.10">
    <property type="entry name" value="DD-peptidase/beta-lactamase superfamily"/>
    <property type="match status" value="1"/>
</dbReference>
<comment type="caution">
    <text evidence="3">The sequence shown here is derived from an EMBL/GenBank/DDBJ whole genome shotgun (WGS) entry which is preliminary data.</text>
</comment>
<dbReference type="InterPro" id="IPR012338">
    <property type="entry name" value="Beta-lactam/transpept-like"/>
</dbReference>
<dbReference type="PANTHER" id="PTHR46825:SF14">
    <property type="entry name" value="BETA-LACTAMASE-RELATED DOMAIN-CONTAINING PROTEIN"/>
    <property type="match status" value="1"/>
</dbReference>
<evidence type="ECO:0000256" key="1">
    <source>
        <dbReference type="ARBA" id="ARBA00038215"/>
    </source>
</evidence>
<evidence type="ECO:0000313" key="4">
    <source>
        <dbReference type="Proteomes" id="UP001498476"/>
    </source>
</evidence>
<organism evidence="3 4">
    <name type="scientific">Neonectria punicea</name>
    <dbReference type="NCBI Taxonomy" id="979145"/>
    <lineage>
        <taxon>Eukaryota</taxon>
        <taxon>Fungi</taxon>
        <taxon>Dikarya</taxon>
        <taxon>Ascomycota</taxon>
        <taxon>Pezizomycotina</taxon>
        <taxon>Sordariomycetes</taxon>
        <taxon>Hypocreomycetidae</taxon>
        <taxon>Hypocreales</taxon>
        <taxon>Nectriaceae</taxon>
        <taxon>Neonectria</taxon>
    </lineage>
</organism>
<accession>A0ABR1GM83</accession>